<evidence type="ECO:0000259" key="2">
    <source>
        <dbReference type="PROSITE" id="PS50883"/>
    </source>
</evidence>
<dbReference type="SMART" id="SM00086">
    <property type="entry name" value="PAC"/>
    <property type="match status" value="1"/>
</dbReference>
<dbReference type="PROSITE" id="PS50113">
    <property type="entry name" value="PAC"/>
    <property type="match status" value="1"/>
</dbReference>
<dbReference type="InterPro" id="IPR001610">
    <property type="entry name" value="PAC"/>
</dbReference>
<proteinExistence type="predicted"/>
<evidence type="ECO:0000313" key="5">
    <source>
        <dbReference type="Proteomes" id="UP001139646"/>
    </source>
</evidence>
<accession>A0ABS9X141</accession>
<feature type="domain" description="GGDEF" evidence="3">
    <location>
        <begin position="90"/>
        <end position="228"/>
    </location>
</feature>
<dbReference type="PANTHER" id="PTHR44757">
    <property type="entry name" value="DIGUANYLATE CYCLASE DGCP"/>
    <property type="match status" value="1"/>
</dbReference>
<dbReference type="InterPro" id="IPR052155">
    <property type="entry name" value="Biofilm_reg_signaling"/>
</dbReference>
<dbReference type="CDD" id="cd01949">
    <property type="entry name" value="GGDEF"/>
    <property type="match status" value="1"/>
</dbReference>
<dbReference type="CDD" id="cd01948">
    <property type="entry name" value="EAL"/>
    <property type="match status" value="1"/>
</dbReference>
<dbReference type="SMART" id="SM00267">
    <property type="entry name" value="GGDEF"/>
    <property type="match status" value="1"/>
</dbReference>
<dbReference type="EMBL" id="JAKKSL010000002">
    <property type="protein sequence ID" value="MCI2283885.1"/>
    <property type="molecule type" value="Genomic_DNA"/>
</dbReference>
<dbReference type="InterPro" id="IPR000160">
    <property type="entry name" value="GGDEF_dom"/>
</dbReference>
<dbReference type="NCBIfam" id="TIGR00254">
    <property type="entry name" value="GGDEF"/>
    <property type="match status" value="1"/>
</dbReference>
<sequence>MIREVGQGEIWDKRKNGEVYPKWLTVTAVKGDDGIITHYVGSHLDITERKLTQEKIQHLAFYDHLTNLPNRMLLTDRLKKALATCTRSKRKGALLYIDLDNFKNLNDTLGHDIGDQLLKQAALRLQSCIRESDTVARLGGDEFMVMLCDLNVQTLEAAAQAEVTGEKILAMLDQHYQLGTYSHHCSASIGITLFEDHQQNTEELLKQADIAMYQAKNAGRNTLCFFDPKTQINIAARVLMEEELRTALELQQFQLHYQLQIDNLGKPLGAEALIRRHHPERGMVSPLDFISLAEETGLILPIGNWVLDTACAQLKTWEQTARTCDLILAVNVSAKQFHQTEFVKHIKAMLMRYAIKPGRLKLELTEGMLLENIEDTIANMNALRKVGVKFSLDDFGTGYSSLQYLKRLPLNQLKIDQSFVRDIITDSNDRAIVRTIIAMAKSMRLDVIAEGVELEEQQQLLVKKGCTNFQGYLFAKPLPIAQFEALLGK</sequence>
<dbReference type="PANTHER" id="PTHR44757:SF2">
    <property type="entry name" value="BIOFILM ARCHITECTURE MAINTENANCE PROTEIN MBAA"/>
    <property type="match status" value="1"/>
</dbReference>
<gene>
    <name evidence="4" type="ORF">L3081_11330</name>
</gene>
<dbReference type="Pfam" id="PF00563">
    <property type="entry name" value="EAL"/>
    <property type="match status" value="1"/>
</dbReference>
<dbReference type="PROSITE" id="PS50883">
    <property type="entry name" value="EAL"/>
    <property type="match status" value="1"/>
</dbReference>
<dbReference type="Pfam" id="PF00990">
    <property type="entry name" value="GGDEF"/>
    <property type="match status" value="1"/>
</dbReference>
<comment type="caution">
    <text evidence="4">The sequence shown here is derived from an EMBL/GenBank/DDBJ whole genome shotgun (WGS) entry which is preliminary data.</text>
</comment>
<feature type="domain" description="PAC" evidence="1">
    <location>
        <begin position="6"/>
        <end position="58"/>
    </location>
</feature>
<protein>
    <submittedName>
        <fullName evidence="4">EAL domain-containing protein</fullName>
    </submittedName>
</protein>
<dbReference type="RefSeq" id="WP_242286199.1">
    <property type="nucleotide sequence ID" value="NZ_JAKKSL010000002.1"/>
</dbReference>
<dbReference type="InterPro" id="IPR000700">
    <property type="entry name" value="PAS-assoc_C"/>
</dbReference>
<organism evidence="4 5">
    <name type="scientific">Colwellia maritima</name>
    <dbReference type="NCBI Taxonomy" id="2912588"/>
    <lineage>
        <taxon>Bacteria</taxon>
        <taxon>Pseudomonadati</taxon>
        <taxon>Pseudomonadota</taxon>
        <taxon>Gammaproteobacteria</taxon>
        <taxon>Alteromonadales</taxon>
        <taxon>Colwelliaceae</taxon>
        <taxon>Colwellia</taxon>
    </lineage>
</organism>
<dbReference type="Proteomes" id="UP001139646">
    <property type="component" value="Unassembled WGS sequence"/>
</dbReference>
<evidence type="ECO:0000313" key="4">
    <source>
        <dbReference type="EMBL" id="MCI2283885.1"/>
    </source>
</evidence>
<dbReference type="PROSITE" id="PS50887">
    <property type="entry name" value="GGDEF"/>
    <property type="match status" value="1"/>
</dbReference>
<dbReference type="InterPro" id="IPR001633">
    <property type="entry name" value="EAL_dom"/>
</dbReference>
<reference evidence="4" key="1">
    <citation type="submission" date="2022-01" db="EMBL/GenBank/DDBJ databases">
        <title>Colwellia maritima, isolated from seawater.</title>
        <authorList>
            <person name="Kristyanto S."/>
            <person name="Jung J."/>
            <person name="Jeon C.O."/>
        </authorList>
    </citation>
    <scope>NUCLEOTIDE SEQUENCE</scope>
    <source>
        <strain evidence="4">MSW7</strain>
    </source>
</reference>
<keyword evidence="5" id="KW-1185">Reference proteome</keyword>
<feature type="domain" description="EAL" evidence="2">
    <location>
        <begin position="237"/>
        <end position="489"/>
    </location>
</feature>
<dbReference type="SMART" id="SM00052">
    <property type="entry name" value="EAL"/>
    <property type="match status" value="1"/>
</dbReference>
<name>A0ABS9X141_9GAMM</name>
<evidence type="ECO:0000259" key="1">
    <source>
        <dbReference type="PROSITE" id="PS50113"/>
    </source>
</evidence>
<evidence type="ECO:0000259" key="3">
    <source>
        <dbReference type="PROSITE" id="PS50887"/>
    </source>
</evidence>